<protein>
    <submittedName>
        <fullName evidence="1">Uncharacterized protein</fullName>
    </submittedName>
</protein>
<sequence length="31" mass="3429">MFAVGDTHDARTFPNRLVMGAGLIRDRIAKV</sequence>
<keyword evidence="2" id="KW-1185">Reference proteome</keyword>
<dbReference type="Proteomes" id="UP000001549">
    <property type="component" value="Chromosome"/>
</dbReference>
<proteinExistence type="predicted"/>
<organism evidence="1 2">
    <name type="scientific">Candidatus Protofrankia datiscae</name>
    <dbReference type="NCBI Taxonomy" id="2716812"/>
    <lineage>
        <taxon>Bacteria</taxon>
        <taxon>Bacillati</taxon>
        <taxon>Actinomycetota</taxon>
        <taxon>Actinomycetes</taxon>
        <taxon>Frankiales</taxon>
        <taxon>Frankiaceae</taxon>
        <taxon>Protofrankia</taxon>
    </lineage>
</organism>
<evidence type="ECO:0000313" key="2">
    <source>
        <dbReference type="Proteomes" id="UP000001549"/>
    </source>
</evidence>
<gene>
    <name evidence="1" type="ordered locus">FsymDg_2677</name>
</gene>
<dbReference type="EMBL" id="CP002801">
    <property type="protein sequence ID" value="AEH10030.1"/>
    <property type="molecule type" value="Genomic_DNA"/>
</dbReference>
<dbReference type="AlphaFoldDB" id="F8B599"/>
<evidence type="ECO:0000313" key="1">
    <source>
        <dbReference type="EMBL" id="AEH10030.1"/>
    </source>
</evidence>
<dbReference type="KEGG" id="fsy:FsymDg_2677"/>
<accession>F8B599</accession>
<name>F8B599_9ACTN</name>
<reference evidence="1 2" key="1">
    <citation type="submission" date="2011-05" db="EMBL/GenBank/DDBJ databases">
        <title>Complete sequence of chromosome of Frankia symbiont of Datisca glomerata.</title>
        <authorList>
            <consortium name="US DOE Joint Genome Institute"/>
            <person name="Lucas S."/>
            <person name="Han J."/>
            <person name="Lapidus A."/>
            <person name="Cheng J.-F."/>
            <person name="Goodwin L."/>
            <person name="Pitluck S."/>
            <person name="Peters L."/>
            <person name="Mikhailova N."/>
            <person name="Chertkov O."/>
            <person name="Teshima H."/>
            <person name="Han C."/>
            <person name="Tapia R."/>
            <person name="Land M."/>
            <person name="Hauser L."/>
            <person name="Kyrpides N."/>
            <person name="Ivanova N."/>
            <person name="Pagani I."/>
            <person name="Berry A."/>
            <person name="Pawlowski K."/>
            <person name="Persson T."/>
            <person name="Vanden Heuvel B."/>
            <person name="Benson D."/>
            <person name="Woyke T."/>
        </authorList>
    </citation>
    <scope>NUCLEOTIDE SEQUENCE [LARGE SCALE GENOMIC DNA]</scope>
    <source>
        <strain evidence="2">4085684</strain>
    </source>
</reference>
<dbReference type="HOGENOM" id="CLU_3396648_0_0_11"/>